<feature type="compositionally biased region" description="Basic and acidic residues" evidence="1">
    <location>
        <begin position="980"/>
        <end position="1019"/>
    </location>
</feature>
<proteinExistence type="predicted"/>
<evidence type="ECO:0000313" key="5">
    <source>
        <dbReference type="EMBL" id="KAF6225751.1"/>
    </source>
</evidence>
<reference evidence="5 6" key="1">
    <citation type="journal article" date="2020" name="Genomics">
        <title>Complete, high-quality genomes from long-read metagenomic sequencing of two wolf lichen thalli reveals enigmatic genome architecture.</title>
        <authorList>
            <person name="McKenzie S.K."/>
            <person name="Walston R.F."/>
            <person name="Allen J.L."/>
        </authorList>
    </citation>
    <scope>NUCLEOTIDE SEQUENCE [LARGE SCALE GENOMIC DNA]</scope>
    <source>
        <strain evidence="5">WasteWater1</strain>
    </source>
</reference>
<dbReference type="CDD" id="cd07389">
    <property type="entry name" value="MPP_PhoD"/>
    <property type="match status" value="1"/>
</dbReference>
<dbReference type="PANTHER" id="PTHR43606:SF7">
    <property type="entry name" value="PHOSPHATASE, PUTATIVE (AFU_ORTHOLOGUE AFUA_6G08710)-RELATED"/>
    <property type="match status" value="1"/>
</dbReference>
<name>A0A8H6CMA9_9LECA</name>
<feature type="region of interest" description="Disordered" evidence="1">
    <location>
        <begin position="826"/>
        <end position="872"/>
    </location>
</feature>
<feature type="compositionally biased region" description="Low complexity" evidence="1">
    <location>
        <begin position="417"/>
        <end position="431"/>
    </location>
</feature>
<dbReference type="SUPFAM" id="SSF56300">
    <property type="entry name" value="Metallo-dependent phosphatases"/>
    <property type="match status" value="1"/>
</dbReference>
<feature type="compositionally biased region" description="Polar residues" evidence="1">
    <location>
        <begin position="827"/>
        <end position="844"/>
    </location>
</feature>
<dbReference type="CDD" id="cd22265">
    <property type="entry name" value="UDM1_RNF168"/>
    <property type="match status" value="1"/>
</dbReference>
<organism evidence="5 6">
    <name type="scientific">Letharia lupina</name>
    <dbReference type="NCBI Taxonomy" id="560253"/>
    <lineage>
        <taxon>Eukaryota</taxon>
        <taxon>Fungi</taxon>
        <taxon>Dikarya</taxon>
        <taxon>Ascomycota</taxon>
        <taxon>Pezizomycotina</taxon>
        <taxon>Lecanoromycetes</taxon>
        <taxon>OSLEUM clade</taxon>
        <taxon>Lecanoromycetidae</taxon>
        <taxon>Lecanorales</taxon>
        <taxon>Lecanorineae</taxon>
        <taxon>Parmeliaceae</taxon>
        <taxon>Letharia</taxon>
    </lineage>
</organism>
<dbReference type="InterPro" id="IPR019607">
    <property type="entry name" value="Putative_zinc-finger_domain"/>
</dbReference>
<feature type="region of interest" description="Disordered" evidence="1">
    <location>
        <begin position="684"/>
        <end position="777"/>
    </location>
</feature>
<feature type="compositionally biased region" description="Polar residues" evidence="1">
    <location>
        <begin position="853"/>
        <end position="868"/>
    </location>
</feature>
<feature type="compositionally biased region" description="Polar residues" evidence="1">
    <location>
        <begin position="589"/>
        <end position="599"/>
    </location>
</feature>
<feature type="compositionally biased region" description="Polar residues" evidence="1">
    <location>
        <begin position="467"/>
        <end position="485"/>
    </location>
</feature>
<dbReference type="InterPro" id="IPR018946">
    <property type="entry name" value="PhoD-like_MPP"/>
</dbReference>
<feature type="region of interest" description="Disordered" evidence="1">
    <location>
        <begin position="1"/>
        <end position="29"/>
    </location>
</feature>
<evidence type="ECO:0008006" key="7">
    <source>
        <dbReference type="Google" id="ProtNLM"/>
    </source>
</evidence>
<dbReference type="RefSeq" id="XP_037154460.1">
    <property type="nucleotide sequence ID" value="XM_037300612.1"/>
</dbReference>
<feature type="region of interest" description="Disordered" evidence="1">
    <location>
        <begin position="939"/>
        <end position="1033"/>
    </location>
</feature>
<dbReference type="Pfam" id="PF16655">
    <property type="entry name" value="PhoD_N"/>
    <property type="match status" value="1"/>
</dbReference>
<feature type="region of interest" description="Disordered" evidence="1">
    <location>
        <begin position="651"/>
        <end position="672"/>
    </location>
</feature>
<feature type="region of interest" description="Disordered" evidence="1">
    <location>
        <begin position="87"/>
        <end position="137"/>
    </location>
</feature>
<dbReference type="InterPro" id="IPR029052">
    <property type="entry name" value="Metallo-depent_PP-like"/>
</dbReference>
<protein>
    <recommendedName>
        <fullName evidence="7">Zinc-finger domain-containing protein</fullName>
    </recommendedName>
</protein>
<dbReference type="InterPro" id="IPR032093">
    <property type="entry name" value="PhoD_N"/>
</dbReference>
<gene>
    <name evidence="5" type="ORF">HO133_009753</name>
</gene>
<dbReference type="Proteomes" id="UP000593566">
    <property type="component" value="Unassembled WGS sequence"/>
</dbReference>
<evidence type="ECO:0000313" key="6">
    <source>
        <dbReference type="Proteomes" id="UP000593566"/>
    </source>
</evidence>
<feature type="compositionally biased region" description="Acidic residues" evidence="1">
    <location>
        <begin position="164"/>
        <end position="174"/>
    </location>
</feature>
<feature type="domain" description="PhoD-like phosphatase metallophosphatase" evidence="2">
    <location>
        <begin position="1721"/>
        <end position="2085"/>
    </location>
</feature>
<feature type="region of interest" description="Disordered" evidence="1">
    <location>
        <begin position="546"/>
        <end position="627"/>
    </location>
</feature>
<keyword evidence="6" id="KW-1185">Reference proteome</keyword>
<feature type="compositionally biased region" description="Polar residues" evidence="1">
    <location>
        <begin position="502"/>
        <end position="519"/>
    </location>
</feature>
<feature type="compositionally biased region" description="Low complexity" evidence="1">
    <location>
        <begin position="1273"/>
        <end position="1285"/>
    </location>
</feature>
<feature type="region of interest" description="Disordered" evidence="1">
    <location>
        <begin position="349"/>
        <end position="437"/>
    </location>
</feature>
<feature type="compositionally biased region" description="Polar residues" evidence="1">
    <location>
        <begin position="547"/>
        <end position="567"/>
    </location>
</feature>
<dbReference type="InterPro" id="IPR052900">
    <property type="entry name" value="Phospholipid_Metab_Enz"/>
</dbReference>
<evidence type="ECO:0000259" key="3">
    <source>
        <dbReference type="Pfam" id="PF10650"/>
    </source>
</evidence>
<comment type="caution">
    <text evidence="5">The sequence shown here is derived from an EMBL/GenBank/DDBJ whole genome shotgun (WGS) entry which is preliminary data.</text>
</comment>
<dbReference type="Gene3D" id="2.60.40.380">
    <property type="entry name" value="Purple acid phosphatase-like, N-terminal"/>
    <property type="match status" value="1"/>
</dbReference>
<dbReference type="Pfam" id="PF09423">
    <property type="entry name" value="PhoD"/>
    <property type="match status" value="1"/>
</dbReference>
<evidence type="ECO:0000259" key="4">
    <source>
        <dbReference type="Pfam" id="PF16655"/>
    </source>
</evidence>
<dbReference type="PANTHER" id="PTHR43606">
    <property type="entry name" value="PHOSPHATASE, PUTATIVE (AFU_ORTHOLOGUE AFUA_6G08710)-RELATED"/>
    <property type="match status" value="1"/>
</dbReference>
<evidence type="ECO:0000256" key="1">
    <source>
        <dbReference type="SAM" id="MobiDB-lite"/>
    </source>
</evidence>
<feature type="compositionally biased region" description="Polar residues" evidence="1">
    <location>
        <begin position="120"/>
        <end position="137"/>
    </location>
</feature>
<accession>A0A8H6CMA9</accession>
<dbReference type="Gene3D" id="3.60.21.70">
    <property type="entry name" value="PhoD-like phosphatase"/>
    <property type="match status" value="1"/>
</dbReference>
<evidence type="ECO:0000259" key="2">
    <source>
        <dbReference type="Pfam" id="PF09423"/>
    </source>
</evidence>
<feature type="domain" description="Putative zinc-finger" evidence="3">
    <location>
        <begin position="1412"/>
        <end position="1432"/>
    </location>
</feature>
<feature type="compositionally biased region" description="Basic and acidic residues" evidence="1">
    <location>
        <begin position="197"/>
        <end position="210"/>
    </location>
</feature>
<dbReference type="GeneID" id="59338148"/>
<feature type="compositionally biased region" description="Basic and acidic residues" evidence="1">
    <location>
        <begin position="1145"/>
        <end position="1160"/>
    </location>
</feature>
<feature type="compositionally biased region" description="Basic and acidic residues" evidence="1">
    <location>
        <begin position="949"/>
        <end position="973"/>
    </location>
</feature>
<feature type="compositionally biased region" description="Pro residues" evidence="1">
    <location>
        <begin position="1"/>
        <end position="10"/>
    </location>
</feature>
<dbReference type="Pfam" id="PF10650">
    <property type="entry name" value="zf-C3H1"/>
    <property type="match status" value="1"/>
</dbReference>
<sequence>MSKYPRPPTFGTPFNPNVHMEPPVGSYDNGLPQYPYPYQNASSLYGQGQMNGMPIVPHTNANTHSFRSNAQGVTTPSSGNEIYGAPYPPHGGQIQYSAFQSPAFPPTPSAHGGPSYEAQHFTQPSTSSNLPSNPGTVFSNLQAAAEVQSTNIRDSDTVPPALSELEDGELDDGEIEKSTRHSRASTATFSGMAQHKRHEDEDPADRESGHRVANAPNKPLPGLIRDSLAAPNSPGSTASQPRPYPMRNGFIDHLDDPLFSRTAENTSAQPQLSMDTVAQGSKEASLRLVDQKMDEAKQALRDLHSEGFDFNRIVNAGLNPDILRKLYTNIGLSVTASSNLLQQKIVKPRVGARDVPTESTPGEAIVGIHDQHPKPPQRGSNDSVLGDDTFPHLVNEEGKINSQPTVAANKNEEKSVQSQASSAKLSKSSSLNPLGKATGIKAGETKILDRKEYIARMLAAKAGKPTVSATTPVSPKLSTITDSGTSAQVQSSDAASAIIPATAQQAPSESVDTAQGIQNEDSDVEAKRKAQTDLARQKIEALKLRESIQQQARSTTSSDAMRHSQQPPAKGVPNIPAESSIPTSRPVPSRQSSYFSPASQKPPFSIPGLFMTSDAPEPVNPSQPLANEGFAFSPQTVGLATFAASKQGLRPHAAVSAQSPTTDETPRLPETSFDLNSALPATIATTVSPNRKRQKASDFIDSPSTRVKRPLGQQEDTSVIIDISDDEVSNNTSGDESLDTDIAGRRDSLSRNSQVIAPGNGNERLVKSLPPLTDFPPRKKTVIMTPPAAQVSGQSGDLKGLKSKEMEIEVMNRKIAELEQRIAIKAKQTTSRTHSPGNCSRVTTSPPPGEAPHQSNGTPNTPSSISDSRNGDIARVKNGESFATLAEGNDSTAEEQLNAEQQLEEVELAKAEAERSLAAEISRASAADQSLTQIERMQIPQAEEQSNLRGEEQRLKDEKQKRLQDEEQRRLEESQSQQAREQDNKNLRQQEVDHHLQEQEQRRAQEARQKHLQERERKTSLSNQRQARKTEIESGLPLLDAEVERTRIRLESLRQEIVGLETELQKGIEGRQVLIEELNNLSRSGEALPRPMDLDSCDVGDIPNQSTSIQEIPALTKPAASIETVPDLDSIQLSGTAGAGNGRVVQDKSSTRTADIRMSDGELEEDIMEMSRSDVDEAEPSFHSPKPLTEVQDTSGSIDDDETYEPPSEISITQRQEPEPDAVLDLGTAKTDRPAAMHNPLPADQEAEPIEKPSSVEPSPAANAGMAGDEQSQRSLNRSQSLADASDPDDYEPPEPAPLGEEVPRPTEISSVDSEKSFSPPDVDSHDFIAPASFDSTSAVHQQVSVDAITIGAGSHSVQKLESNGKTGHFTPYESPLKQFKSFRYHPQYLEEVSNGFRSLTYSHTINPEIPLCRYELDGVCNDDSCPSQHLRSIGLSDDKILVDLGAKPDDGSSPDEFGNGLREVIHDIRSRKIRDFNIVAGEITAYRAKFLGDRSKVLPLILRMQIQAPNQSEPACTCAYGGGPGLTVSHHARSEEEGCVAVASYASNINYRSPSHNHPGLGVSIHKVNKRNNGSSPYPGALNFTHGVASGDPFPNSVIIWTRCGPIQDDVNDNSTVSDYVPLYNPVPIYSESEIAPPSTAPVCVSYKVASDNAFAKVVDSGLAYTTSDVDYTLKIEAQNLSPYTRYYYQFSVCNSNVTSPVGRTKTTPAPTDLVTKIGLAVYSCSNFPFGFFNAFGNPARKDSVDYVIHLGDYIYEYKNGDYGWGQSIGRIPLPDRTIFTLYDYRKRIATYRTDLDLLLSHQAFPWIPVWDDHEVADNTYRDGSSELNNTEASFIGDGGVSVDQRKMNAVRAYFEWMPIRQVEMDDNLRIWRSFSIGTLLDLIILDTRHYDRSITDLYWNTHYVHQISDDAGRSMMGSRQENWFYSQLKSSAQRAATWRVIGSQTVFSRINESIAYGNVDPLDYDAWDGYQANRNRTFQTLYDNKIGNNIVISGDSHANWATDLIWLDEHPYNPTTGNGSIGVEFAGTAVSSPSPYGQNITLAAANNASSYLVQYNRELQWSELYYRGYFELQISHESVKANYFGMPTIVNRNPDEISLANFTVLSGANALQRDPSPGGGIVENGALKMGKTVQTNSTNNTATGMYYISNDPVEDL</sequence>
<feature type="region of interest" description="Disordered" evidence="1">
    <location>
        <begin position="502"/>
        <end position="532"/>
    </location>
</feature>
<feature type="region of interest" description="Disordered" evidence="1">
    <location>
        <begin position="1133"/>
        <end position="1329"/>
    </location>
</feature>
<dbReference type="InterPro" id="IPR038607">
    <property type="entry name" value="PhoD-like_sf"/>
</dbReference>
<feature type="region of interest" description="Disordered" evidence="1">
    <location>
        <begin position="149"/>
        <end position="253"/>
    </location>
</feature>
<feature type="domain" description="Phospholipase D N-terminal" evidence="4">
    <location>
        <begin position="1587"/>
        <end position="1708"/>
    </location>
</feature>
<dbReference type="EMBL" id="JACCJB010000007">
    <property type="protein sequence ID" value="KAF6225751.1"/>
    <property type="molecule type" value="Genomic_DNA"/>
</dbReference>
<feature type="region of interest" description="Disordered" evidence="1">
    <location>
        <begin position="466"/>
        <end position="485"/>
    </location>
</feature>